<dbReference type="AlphaFoldDB" id="A0AAD8EPE5"/>
<dbReference type="Proteomes" id="UP001233999">
    <property type="component" value="Unassembled WGS sequence"/>
</dbReference>
<comment type="caution">
    <text evidence="1">The sequence shown here is derived from an EMBL/GenBank/DDBJ whole genome shotgun (WGS) entry which is preliminary data.</text>
</comment>
<protein>
    <submittedName>
        <fullName evidence="1">Uncharacterized protein</fullName>
    </submittedName>
</protein>
<evidence type="ECO:0000313" key="1">
    <source>
        <dbReference type="EMBL" id="KAJ9597194.1"/>
    </source>
</evidence>
<accession>A0AAD8EPE5</accession>
<keyword evidence="2" id="KW-1185">Reference proteome</keyword>
<dbReference type="EMBL" id="JASPKZ010001632">
    <property type="protein sequence ID" value="KAJ9597194.1"/>
    <property type="molecule type" value="Genomic_DNA"/>
</dbReference>
<feature type="non-terminal residue" evidence="1">
    <location>
        <position position="68"/>
    </location>
</feature>
<evidence type="ECO:0000313" key="2">
    <source>
        <dbReference type="Proteomes" id="UP001233999"/>
    </source>
</evidence>
<proteinExistence type="predicted"/>
<organism evidence="1 2">
    <name type="scientific">Diploptera punctata</name>
    <name type="common">Pacific beetle cockroach</name>
    <dbReference type="NCBI Taxonomy" id="6984"/>
    <lineage>
        <taxon>Eukaryota</taxon>
        <taxon>Metazoa</taxon>
        <taxon>Ecdysozoa</taxon>
        <taxon>Arthropoda</taxon>
        <taxon>Hexapoda</taxon>
        <taxon>Insecta</taxon>
        <taxon>Pterygota</taxon>
        <taxon>Neoptera</taxon>
        <taxon>Polyneoptera</taxon>
        <taxon>Dictyoptera</taxon>
        <taxon>Blattodea</taxon>
        <taxon>Blaberoidea</taxon>
        <taxon>Blaberidae</taxon>
        <taxon>Diplopterinae</taxon>
        <taxon>Diploptera</taxon>
    </lineage>
</organism>
<gene>
    <name evidence="1" type="ORF">L9F63_026916</name>
</gene>
<sequence>DFLTLHSILMELTEAGAHMDSVNAQGETPFEAATTGVAEIILRTQTKLSLKCMAAKAVKAYNLTYQGQ</sequence>
<feature type="non-terminal residue" evidence="1">
    <location>
        <position position="1"/>
    </location>
</feature>
<reference evidence="1" key="2">
    <citation type="submission" date="2023-05" db="EMBL/GenBank/DDBJ databases">
        <authorList>
            <person name="Fouks B."/>
        </authorList>
    </citation>
    <scope>NUCLEOTIDE SEQUENCE</scope>
    <source>
        <strain evidence="1">Stay&amp;Tobe</strain>
        <tissue evidence="1">Testes</tissue>
    </source>
</reference>
<name>A0AAD8EPE5_DIPPU</name>
<reference evidence="1" key="1">
    <citation type="journal article" date="2023" name="IScience">
        <title>Live-bearing cockroach genome reveals convergent evolutionary mechanisms linked to viviparity in insects and beyond.</title>
        <authorList>
            <person name="Fouks B."/>
            <person name="Harrison M.C."/>
            <person name="Mikhailova A.A."/>
            <person name="Marchal E."/>
            <person name="English S."/>
            <person name="Carruthers M."/>
            <person name="Jennings E.C."/>
            <person name="Chiamaka E.L."/>
            <person name="Frigard R.A."/>
            <person name="Pippel M."/>
            <person name="Attardo G.M."/>
            <person name="Benoit J.B."/>
            <person name="Bornberg-Bauer E."/>
            <person name="Tobe S.S."/>
        </authorList>
    </citation>
    <scope>NUCLEOTIDE SEQUENCE</scope>
    <source>
        <strain evidence="1">Stay&amp;Tobe</strain>
    </source>
</reference>